<comment type="caution">
    <text evidence="1">The sequence shown here is derived from an EMBL/GenBank/DDBJ whole genome shotgun (WGS) entry which is preliminary data.</text>
</comment>
<name>A0A8J4GLX5_9CHLO</name>
<dbReference type="EMBL" id="BNCQ01000031">
    <property type="protein sequence ID" value="GIM09288.1"/>
    <property type="molecule type" value="Genomic_DNA"/>
</dbReference>
<gene>
    <name evidence="1" type="ORF">Vretimale_13212</name>
</gene>
<proteinExistence type="predicted"/>
<sequence>YLPKYICGLSALSSIWPTFRTLNLRLNRTGRPGFRSVRGCIFLRYMKPGGVWADGRGASVVRHGNLHAEEEAAASTSAAAQSARGRGAAAIRDLEQILAAALAEDADVEALARQLAQLLESGRERFNADIQFLDVAAKCKELLISQLRSIGEAMASMAQRLESLEREGSISVQSREKILLGQVAYVVDLAAASYVFAVPQPPFTTLSQLLSYRTRGELSAAQVQRFDDFAAFLDKQGWDLELLIETIGALNSIRVEIAHGDPAEQASVTEDSLLEWSNRYLDPIAVQRFKRLLPVIRLLTEPVKPLVLRSNMCNTVL</sequence>
<organism evidence="1 2">
    <name type="scientific">Volvox reticuliferus</name>
    <dbReference type="NCBI Taxonomy" id="1737510"/>
    <lineage>
        <taxon>Eukaryota</taxon>
        <taxon>Viridiplantae</taxon>
        <taxon>Chlorophyta</taxon>
        <taxon>core chlorophytes</taxon>
        <taxon>Chlorophyceae</taxon>
        <taxon>CS clade</taxon>
        <taxon>Chlamydomonadales</taxon>
        <taxon>Volvocaceae</taxon>
        <taxon>Volvox</taxon>
    </lineage>
</organism>
<evidence type="ECO:0000313" key="1">
    <source>
        <dbReference type="EMBL" id="GIM09288.1"/>
    </source>
</evidence>
<accession>A0A8J4GLX5</accession>
<evidence type="ECO:0000313" key="2">
    <source>
        <dbReference type="Proteomes" id="UP000722791"/>
    </source>
</evidence>
<protein>
    <submittedName>
        <fullName evidence="1">Uncharacterized protein</fullName>
    </submittedName>
</protein>
<reference evidence="1" key="1">
    <citation type="journal article" date="2021" name="Proc. Natl. Acad. Sci. U.S.A.">
        <title>Three genomes in the algal genus Volvox reveal the fate of a haploid sex-determining region after a transition to homothallism.</title>
        <authorList>
            <person name="Yamamoto K."/>
            <person name="Hamaji T."/>
            <person name="Kawai-Toyooka H."/>
            <person name="Matsuzaki R."/>
            <person name="Takahashi F."/>
            <person name="Nishimura Y."/>
            <person name="Kawachi M."/>
            <person name="Noguchi H."/>
            <person name="Minakuchi Y."/>
            <person name="Umen J.G."/>
            <person name="Toyoda A."/>
            <person name="Nozaki H."/>
        </authorList>
    </citation>
    <scope>NUCLEOTIDE SEQUENCE</scope>
    <source>
        <strain evidence="1">NIES-3785</strain>
    </source>
</reference>
<dbReference type="AlphaFoldDB" id="A0A8J4GLX5"/>
<dbReference type="Proteomes" id="UP000722791">
    <property type="component" value="Unassembled WGS sequence"/>
</dbReference>
<feature type="non-terminal residue" evidence="1">
    <location>
        <position position="1"/>
    </location>
</feature>